<feature type="domain" description="Sulfatase N-terminal" evidence="3">
    <location>
        <begin position="4"/>
        <end position="389"/>
    </location>
</feature>
<dbReference type="Gene3D" id="3.40.720.10">
    <property type="entry name" value="Alkaline Phosphatase, subunit A"/>
    <property type="match status" value="1"/>
</dbReference>
<evidence type="ECO:0000313" key="4">
    <source>
        <dbReference type="EMBL" id="GGO83476.1"/>
    </source>
</evidence>
<keyword evidence="1" id="KW-0479">Metal-binding</keyword>
<dbReference type="AlphaFoldDB" id="A0A917ZIW5"/>
<dbReference type="SUPFAM" id="SSF53649">
    <property type="entry name" value="Alkaline phosphatase-like"/>
    <property type="match status" value="1"/>
</dbReference>
<dbReference type="Proteomes" id="UP000599578">
    <property type="component" value="Unassembled WGS sequence"/>
</dbReference>
<keyword evidence="2 4" id="KW-0378">Hydrolase</keyword>
<dbReference type="PANTHER" id="PTHR45953">
    <property type="entry name" value="IDURONATE 2-SULFATASE"/>
    <property type="match status" value="1"/>
</dbReference>
<dbReference type="EMBL" id="BMLT01000006">
    <property type="protein sequence ID" value="GGO83476.1"/>
    <property type="molecule type" value="Genomic_DNA"/>
</dbReference>
<dbReference type="GO" id="GO:0008484">
    <property type="term" value="F:sulfuric ester hydrolase activity"/>
    <property type="evidence" value="ECO:0007669"/>
    <property type="project" value="TreeGrafter"/>
</dbReference>
<sequence>MSVKNILFIMIDQLRWDALSCYGNPVVETPNIDRLARRGVRFTNAFTQGTSCGNSRASIYTGRHVRSHGATWNDWPFPLDEWTLADYLQPLGPKVLLLGKTHMKPDSDGMQRLGIAPDSPAGRLLANAGFTAGEHDDGVHPEGPAGRYTPEITQYDRYLREQGFDGRNPWLEWANAAEGEDGSLRSGFYMENAHRPARIAKEFSETAYMTNRAIETIDAQGENPWCLHLSYIKPHWPFMAPAPYHDLYRGCEMPPPVRSAAELEDPHPLYREYMKLGVSRTLSSLEKRNHVLPTYYGLIRELDDNLGRLFDHLERSGQADNTLIALTADHGDYFGDHWLAEKDLFHNPSVKIPLIIADPSQAADATRGSICDDLTGAIDLLPTFIEALGGSVPDHRLEGQSLRAWLHGDAGAPQRSVIFSEGDYGRLPVAQQLGVDPLMARITMAFDGRYKLVHCLGLPDMLYDLHNDPDELVDLGRDPGYAPIRQQLRDQMLDWSAGLRNRTAVSRERQQALNGLSRRQGVLIGVWSGAEVPEELQPPREVGVR</sequence>
<dbReference type="GO" id="GO:0005737">
    <property type="term" value="C:cytoplasm"/>
    <property type="evidence" value="ECO:0007669"/>
    <property type="project" value="TreeGrafter"/>
</dbReference>
<proteinExistence type="predicted"/>
<dbReference type="PANTHER" id="PTHR45953:SF1">
    <property type="entry name" value="IDURONATE 2-SULFATASE"/>
    <property type="match status" value="1"/>
</dbReference>
<evidence type="ECO:0000259" key="3">
    <source>
        <dbReference type="Pfam" id="PF00884"/>
    </source>
</evidence>
<accession>A0A917ZIW5</accession>
<protein>
    <submittedName>
        <fullName evidence="4">Phosphonate monoester hydrolase</fullName>
    </submittedName>
</protein>
<dbReference type="Pfam" id="PF00884">
    <property type="entry name" value="Sulfatase"/>
    <property type="match status" value="1"/>
</dbReference>
<evidence type="ECO:0000256" key="1">
    <source>
        <dbReference type="ARBA" id="ARBA00022723"/>
    </source>
</evidence>
<gene>
    <name evidence="4" type="ORF">GCM10011348_27340</name>
</gene>
<keyword evidence="5" id="KW-1185">Reference proteome</keyword>
<dbReference type="RefSeq" id="WP_188861167.1">
    <property type="nucleotide sequence ID" value="NZ_BMLT01000006.1"/>
</dbReference>
<dbReference type="GO" id="GO:0046872">
    <property type="term" value="F:metal ion binding"/>
    <property type="evidence" value="ECO:0007669"/>
    <property type="project" value="UniProtKB-KW"/>
</dbReference>
<evidence type="ECO:0000313" key="5">
    <source>
        <dbReference type="Proteomes" id="UP000599578"/>
    </source>
</evidence>
<dbReference type="InterPro" id="IPR017850">
    <property type="entry name" value="Alkaline_phosphatase_core_sf"/>
</dbReference>
<name>A0A917ZIW5_9GAMM</name>
<reference evidence="4 5" key="1">
    <citation type="journal article" date="2014" name="Int. J. Syst. Evol. Microbiol.">
        <title>Complete genome sequence of Corynebacterium casei LMG S-19264T (=DSM 44701T), isolated from a smear-ripened cheese.</title>
        <authorList>
            <consortium name="US DOE Joint Genome Institute (JGI-PGF)"/>
            <person name="Walter F."/>
            <person name="Albersmeier A."/>
            <person name="Kalinowski J."/>
            <person name="Ruckert C."/>
        </authorList>
    </citation>
    <scope>NUCLEOTIDE SEQUENCE [LARGE SCALE GENOMIC DNA]</scope>
    <source>
        <strain evidence="4 5">CGMCC 1.7286</strain>
    </source>
</reference>
<dbReference type="InterPro" id="IPR000917">
    <property type="entry name" value="Sulfatase_N"/>
</dbReference>
<organism evidence="4 5">
    <name type="scientific">Marinobacterium nitratireducens</name>
    <dbReference type="NCBI Taxonomy" id="518897"/>
    <lineage>
        <taxon>Bacteria</taxon>
        <taxon>Pseudomonadati</taxon>
        <taxon>Pseudomonadota</taxon>
        <taxon>Gammaproteobacteria</taxon>
        <taxon>Oceanospirillales</taxon>
        <taxon>Oceanospirillaceae</taxon>
        <taxon>Marinobacterium</taxon>
    </lineage>
</organism>
<evidence type="ECO:0000256" key="2">
    <source>
        <dbReference type="ARBA" id="ARBA00022801"/>
    </source>
</evidence>
<comment type="caution">
    <text evidence="4">The sequence shown here is derived from an EMBL/GenBank/DDBJ whole genome shotgun (WGS) entry which is preliminary data.</text>
</comment>